<organism evidence="2 3">
    <name type="scientific">Flavobacterium pisciphilum</name>
    <dbReference type="NCBI Taxonomy" id="2893755"/>
    <lineage>
        <taxon>Bacteria</taxon>
        <taxon>Pseudomonadati</taxon>
        <taxon>Bacteroidota</taxon>
        <taxon>Flavobacteriia</taxon>
        <taxon>Flavobacteriales</taxon>
        <taxon>Flavobacteriaceae</taxon>
        <taxon>Flavobacterium</taxon>
    </lineage>
</organism>
<sequence>MFVKVGNQSNNIDFIMRIRNIEPTNILYIVLIDEYELELPFVPLRNVNFNSIDYLKFLPKNLYQLYDPELYAISEVNYLNYNPYTVAFYKRSDQQLILKLLEETKQLVIVLFEENRPEDMEFKAIIKHLNFKFIYFLNLEFDESSNKACIFNLLCELTQDEEIYSHFNIIHEYPRVFLSTDYEQNELKYHSNFLPAKTNFLTYNNYLGNFGTPDEVTSEELTDISRHAIKNQDTFERLNLFIDQLKAFDKLFSRLKLFQNFEQQRGQLNPIFFCFPFHNPDIEDFYSDKTDPIFKKIMSALRVEQSSNYVSTAIDSAENRVLYSAGGKIMQDRMKFLDSTCFLLASFNLMPYVRLPIKGKTLYRDLSFIAPKHFHKFATLKAQLKLSDTLARIGSCISESVFSTEFSSYLVGRNSQIISVTDLPFEWLRLDNVPLSFTHDITRIPETSFNNHLVSFAINSMLDFRISEDIISKTLIVLGTDDDDFIKWHTVLFEMADEHNFIVETCISNADFMRVLKKHNPDFLIIDTHGRVNEEMKDTYLQMGSDDLTYEFIVENGISVPLVFLSACGTAPTYGTFNPIANAFLQCGSRSVTSTYIPVEVDNATMAYISILNSLDKAAREGRFKNWLEYICYNIRSTFLHRIYAPLPLDEKADKEIKKEYFKLAQDILVFSRRKHVFKDAERFIKSLPAKKSNILKPKAYEFLYYTNIGRGDLVLFKKHIEDFEKANFSR</sequence>
<evidence type="ECO:0000259" key="1">
    <source>
        <dbReference type="Pfam" id="PF12770"/>
    </source>
</evidence>
<dbReference type="EMBL" id="JAJJMO010000001">
    <property type="protein sequence ID" value="MCC9070752.1"/>
    <property type="molecule type" value="Genomic_DNA"/>
</dbReference>
<protein>
    <submittedName>
        <fullName evidence="2">CHAT domain-containing protein</fullName>
    </submittedName>
</protein>
<name>A0ABS8MPR2_9FLAO</name>
<dbReference type="RefSeq" id="WP_229987421.1">
    <property type="nucleotide sequence ID" value="NZ_JAJJMO010000001.1"/>
</dbReference>
<evidence type="ECO:0000313" key="2">
    <source>
        <dbReference type="EMBL" id="MCC9070752.1"/>
    </source>
</evidence>
<dbReference type="Pfam" id="PF12770">
    <property type="entry name" value="CHAT"/>
    <property type="match status" value="1"/>
</dbReference>
<dbReference type="Proteomes" id="UP001430919">
    <property type="component" value="Unassembled WGS sequence"/>
</dbReference>
<evidence type="ECO:0000313" key="3">
    <source>
        <dbReference type="Proteomes" id="UP001430919"/>
    </source>
</evidence>
<feature type="domain" description="CHAT" evidence="1">
    <location>
        <begin position="510"/>
        <end position="606"/>
    </location>
</feature>
<keyword evidence="3" id="KW-1185">Reference proteome</keyword>
<accession>A0ABS8MPR2</accession>
<dbReference type="InterPro" id="IPR024983">
    <property type="entry name" value="CHAT_dom"/>
</dbReference>
<proteinExistence type="predicted"/>
<comment type="caution">
    <text evidence="2">The sequence shown here is derived from an EMBL/GenBank/DDBJ whole genome shotgun (WGS) entry which is preliminary data.</text>
</comment>
<gene>
    <name evidence="2" type="ORF">LNQ49_03940</name>
</gene>
<reference evidence="2" key="1">
    <citation type="submission" date="2021-11" db="EMBL/GenBank/DDBJ databases">
        <title>Description of novel Flavobacterium species.</title>
        <authorList>
            <person name="Saticioglu I.B."/>
            <person name="Ay H."/>
            <person name="Altun S."/>
            <person name="Duman M."/>
        </authorList>
    </citation>
    <scope>NUCLEOTIDE SEQUENCE</scope>
    <source>
        <strain evidence="2">F-65</strain>
    </source>
</reference>